<protein>
    <submittedName>
        <fullName evidence="1">Uncharacterized protein</fullName>
    </submittedName>
</protein>
<gene>
    <name evidence="1" type="ORF">M9H77_33613</name>
</gene>
<name>A0ACB9ZJM3_CATRO</name>
<accession>A0ACB9ZJM3</accession>
<comment type="caution">
    <text evidence="1">The sequence shown here is derived from an EMBL/GenBank/DDBJ whole genome shotgun (WGS) entry which is preliminary data.</text>
</comment>
<reference evidence="2" key="1">
    <citation type="journal article" date="2023" name="Nat. Plants">
        <title>Single-cell RNA sequencing provides a high-resolution roadmap for understanding the multicellular compartmentation of specialized metabolism.</title>
        <authorList>
            <person name="Sun S."/>
            <person name="Shen X."/>
            <person name="Li Y."/>
            <person name="Li Y."/>
            <person name="Wang S."/>
            <person name="Li R."/>
            <person name="Zhang H."/>
            <person name="Shen G."/>
            <person name="Guo B."/>
            <person name="Wei J."/>
            <person name="Xu J."/>
            <person name="St-Pierre B."/>
            <person name="Chen S."/>
            <person name="Sun C."/>
        </authorList>
    </citation>
    <scope>NUCLEOTIDE SEQUENCE [LARGE SCALE GENOMIC DNA]</scope>
</reference>
<evidence type="ECO:0000313" key="2">
    <source>
        <dbReference type="Proteomes" id="UP001060085"/>
    </source>
</evidence>
<dbReference type="Proteomes" id="UP001060085">
    <property type="component" value="Linkage Group LG08"/>
</dbReference>
<proteinExistence type="predicted"/>
<dbReference type="EMBL" id="CM044708">
    <property type="protein sequence ID" value="KAI5647608.1"/>
    <property type="molecule type" value="Genomic_DNA"/>
</dbReference>
<evidence type="ECO:0000313" key="1">
    <source>
        <dbReference type="EMBL" id="KAI5647608.1"/>
    </source>
</evidence>
<keyword evidence="2" id="KW-1185">Reference proteome</keyword>
<sequence>MRTKVKLAYIENQSRRRTCYNKRKKSFMKKVEELSVLCGVDVCVILFNTFDPQAQIWPPSPSAVQELIARFTNLSFHDQEKRMLNQEGFTRLKINKLKKQCMKLSSNNREKEIKFFSWQSVEGKKHRSFTSNDLNELQCSIQPFIQKLYQQLQSLKGQHSLLPPVPVPVVDAPEMTMNPNFLHEPDFGDYRYNPDVAAPHEVHLDDYTQNHPTWSMMNGNMAQTEEFPNFNNAGFDFEVHTEDVPLNNFTNGMVQNDQPQFAGSFGDGYDHPINAPYMYMNNYSENIATQGTTSSTVQIEQIPGFDYYYDDPVINHPETTMYNCSQDPATQGTTSSTVQIEQIPGFDYYYDDPVIHPEIPVSCSHNSAQGTTSTVQIEQIPGFDYYYDPVVDRGVPMSYLQNPATQGTTSTGLNQLIDDFDNYWDSVVAPQIPMDFPENSSLGMNNTMVLNEPSANFDNVWDVSLAPEMAINGPQGSAPNANVVIPHEQPSDSDGFDYWLSLLFGDDDDATIWGGGGVLTIEVLQVKYEISTV</sequence>
<organism evidence="1 2">
    <name type="scientific">Catharanthus roseus</name>
    <name type="common">Madagascar periwinkle</name>
    <name type="synonym">Vinca rosea</name>
    <dbReference type="NCBI Taxonomy" id="4058"/>
    <lineage>
        <taxon>Eukaryota</taxon>
        <taxon>Viridiplantae</taxon>
        <taxon>Streptophyta</taxon>
        <taxon>Embryophyta</taxon>
        <taxon>Tracheophyta</taxon>
        <taxon>Spermatophyta</taxon>
        <taxon>Magnoliopsida</taxon>
        <taxon>eudicotyledons</taxon>
        <taxon>Gunneridae</taxon>
        <taxon>Pentapetalae</taxon>
        <taxon>asterids</taxon>
        <taxon>lamiids</taxon>
        <taxon>Gentianales</taxon>
        <taxon>Apocynaceae</taxon>
        <taxon>Rauvolfioideae</taxon>
        <taxon>Vinceae</taxon>
        <taxon>Catharanthinae</taxon>
        <taxon>Catharanthus</taxon>
    </lineage>
</organism>